<name>A0A075FJB2_9EURY</name>
<evidence type="ECO:0000259" key="5">
    <source>
        <dbReference type="Pfam" id="PF02910"/>
    </source>
</evidence>
<dbReference type="InterPro" id="IPR005288">
    <property type="entry name" value="NadB"/>
</dbReference>
<dbReference type="Gene3D" id="1.20.58.100">
    <property type="entry name" value="Fumarate reductase/succinate dehydrogenase flavoprotein-like, C-terminal domain"/>
    <property type="match status" value="1"/>
</dbReference>
<dbReference type="GO" id="GO:0008734">
    <property type="term" value="F:L-aspartate oxidase activity"/>
    <property type="evidence" value="ECO:0007669"/>
    <property type="project" value="InterPro"/>
</dbReference>
<feature type="domain" description="Fumarate reductase/succinate dehydrogenase flavoprotein-like C-terminal" evidence="5">
    <location>
        <begin position="5"/>
        <end position="83"/>
    </location>
</feature>
<gene>
    <name evidence="6" type="primary">nadB</name>
</gene>
<dbReference type="SUPFAM" id="SSF46977">
    <property type="entry name" value="Succinate dehydrogenase/fumarate reductase flavoprotein C-terminal domain"/>
    <property type="match status" value="1"/>
</dbReference>
<comment type="cofactor">
    <cofactor evidence="1">
        <name>FAD</name>
        <dbReference type="ChEBI" id="CHEBI:57692"/>
    </cofactor>
</comment>
<proteinExistence type="predicted"/>
<dbReference type="EMBL" id="KF900340">
    <property type="protein sequence ID" value="AIE91525.1"/>
    <property type="molecule type" value="Genomic_DNA"/>
</dbReference>
<evidence type="ECO:0000313" key="6">
    <source>
        <dbReference type="EMBL" id="AIE91525.1"/>
    </source>
</evidence>
<keyword evidence="6" id="KW-0560">Oxidoreductase</keyword>
<dbReference type="PANTHER" id="PTHR42716">
    <property type="entry name" value="L-ASPARTATE OXIDASE"/>
    <property type="match status" value="1"/>
</dbReference>
<protein>
    <recommendedName>
        <fullName evidence="3">Quinolinate synthase B</fullName>
    </recommendedName>
</protein>
<evidence type="ECO:0000256" key="2">
    <source>
        <dbReference type="ARBA" id="ARBA00022827"/>
    </source>
</evidence>
<dbReference type="AlphaFoldDB" id="A0A075FJB2"/>
<dbReference type="InterPro" id="IPR037099">
    <property type="entry name" value="Fum_R/Succ_DH_flav-like_C_sf"/>
</dbReference>
<keyword evidence="2" id="KW-0285">Flavoprotein</keyword>
<evidence type="ECO:0000256" key="1">
    <source>
        <dbReference type="ARBA" id="ARBA00001974"/>
    </source>
</evidence>
<reference evidence="6" key="1">
    <citation type="journal article" date="2014" name="Genome Biol. Evol.">
        <title>Pangenome evidence for extensive interdomain horizontal transfer affecting lineage core and shell genes in uncultured planktonic thaumarchaeota and euryarchaeota.</title>
        <authorList>
            <person name="Deschamps P."/>
            <person name="Zivanovic Y."/>
            <person name="Moreira D."/>
            <person name="Rodriguez-Valera F."/>
            <person name="Lopez-Garcia P."/>
        </authorList>
    </citation>
    <scope>NUCLEOTIDE SEQUENCE</scope>
</reference>
<dbReference type="InterPro" id="IPR015939">
    <property type="entry name" value="Fum_Rdtase/Succ_DH_flav-like_C"/>
</dbReference>
<accession>A0A075FJB2</accession>
<evidence type="ECO:0000256" key="4">
    <source>
        <dbReference type="SAM" id="Coils"/>
    </source>
</evidence>
<dbReference type="Pfam" id="PF02910">
    <property type="entry name" value="Succ_DH_flav_C"/>
    <property type="match status" value="1"/>
</dbReference>
<keyword evidence="2" id="KW-0274">FAD</keyword>
<dbReference type="PANTHER" id="PTHR42716:SF2">
    <property type="entry name" value="L-ASPARTATE OXIDASE, CHLOROPLASTIC"/>
    <property type="match status" value="1"/>
</dbReference>
<dbReference type="GO" id="GO:0034628">
    <property type="term" value="P:'de novo' NAD+ biosynthetic process from L-aspartate"/>
    <property type="evidence" value="ECO:0007669"/>
    <property type="project" value="TreeGrafter"/>
</dbReference>
<keyword evidence="4" id="KW-0175">Coiled coil</keyword>
<feature type="coiled-coil region" evidence="4">
    <location>
        <begin position="18"/>
        <end position="45"/>
    </location>
</feature>
<sequence length="85" mass="10061">MVHDRAQLRSTMSDDLGLVKSNWRMKRAQRRLALLNEEVERIWRRCLPSREIVELRNMVQLAQMIMAASLDRKVNVGLHYNLDLT</sequence>
<evidence type="ECO:0000256" key="3">
    <source>
        <dbReference type="ARBA" id="ARBA00030386"/>
    </source>
</evidence>
<organism evidence="6">
    <name type="scientific">uncultured marine group II/III euryarchaeote AD1000_12_B08</name>
    <dbReference type="NCBI Taxonomy" id="1457724"/>
    <lineage>
        <taxon>Archaea</taxon>
        <taxon>Methanobacteriati</taxon>
        <taxon>Methanobacteriota</taxon>
        <taxon>environmental samples</taxon>
    </lineage>
</organism>